<keyword evidence="12" id="KW-1185">Reference proteome</keyword>
<protein>
    <recommendedName>
        <fullName evidence="9">Lipoprotein signal peptidase</fullName>
        <ecNumber evidence="9">3.4.23.36</ecNumber>
    </recommendedName>
    <alternativeName>
        <fullName evidence="9">Prolipoprotein signal peptidase</fullName>
    </alternativeName>
    <alternativeName>
        <fullName evidence="9">Signal peptidase II</fullName>
        <shortName evidence="9">SPase II</shortName>
    </alternativeName>
</protein>
<dbReference type="GO" id="GO:0004190">
    <property type="term" value="F:aspartic-type endopeptidase activity"/>
    <property type="evidence" value="ECO:0007669"/>
    <property type="project" value="UniProtKB-UniRule"/>
</dbReference>
<dbReference type="Pfam" id="PF01252">
    <property type="entry name" value="Peptidase_A8"/>
    <property type="match status" value="1"/>
</dbReference>
<keyword evidence="8 9" id="KW-0472">Membrane</keyword>
<keyword evidence="5 9" id="KW-0064">Aspartyl protease</keyword>
<feature type="transmembrane region" description="Helical" evidence="9">
    <location>
        <begin position="133"/>
        <end position="153"/>
    </location>
</feature>
<evidence type="ECO:0000256" key="10">
    <source>
        <dbReference type="RuleBase" id="RU004181"/>
    </source>
</evidence>
<feature type="active site" evidence="9">
    <location>
        <position position="156"/>
    </location>
</feature>
<evidence type="ECO:0000256" key="6">
    <source>
        <dbReference type="ARBA" id="ARBA00022801"/>
    </source>
</evidence>
<dbReference type="InterPro" id="IPR001872">
    <property type="entry name" value="Peptidase_A8"/>
</dbReference>
<evidence type="ECO:0000256" key="1">
    <source>
        <dbReference type="ARBA" id="ARBA00006139"/>
    </source>
</evidence>
<evidence type="ECO:0000256" key="5">
    <source>
        <dbReference type="ARBA" id="ARBA00022750"/>
    </source>
</evidence>
<feature type="transmembrane region" description="Helical" evidence="9">
    <location>
        <begin position="20"/>
        <end position="38"/>
    </location>
</feature>
<comment type="similarity">
    <text evidence="1 9 10">Belongs to the peptidase A8 family.</text>
</comment>
<evidence type="ECO:0000256" key="4">
    <source>
        <dbReference type="ARBA" id="ARBA00022692"/>
    </source>
</evidence>
<keyword evidence="6 9" id="KW-0378">Hydrolase</keyword>
<dbReference type="GO" id="GO:0006508">
    <property type="term" value="P:proteolysis"/>
    <property type="evidence" value="ECO:0007669"/>
    <property type="project" value="UniProtKB-KW"/>
</dbReference>
<reference evidence="11 12" key="1">
    <citation type="submission" date="2019-10" db="EMBL/GenBank/DDBJ databases">
        <title>New species of Slilvanegrellaceae.</title>
        <authorList>
            <person name="Pitt A."/>
            <person name="Hahn M.W."/>
        </authorList>
    </citation>
    <scope>NUCLEOTIDE SEQUENCE [LARGE SCALE GENOMIC DNA]</scope>
    <source>
        <strain evidence="11 12">SP-Ram-0.45-NSY-1</strain>
    </source>
</reference>
<dbReference type="GO" id="GO:0005886">
    <property type="term" value="C:plasma membrane"/>
    <property type="evidence" value="ECO:0007669"/>
    <property type="project" value="UniProtKB-SubCell"/>
</dbReference>
<feature type="active site" evidence="9">
    <location>
        <position position="178"/>
    </location>
</feature>
<keyword evidence="3 9" id="KW-0645">Protease</keyword>
<evidence type="ECO:0000256" key="7">
    <source>
        <dbReference type="ARBA" id="ARBA00022989"/>
    </source>
</evidence>
<sequence>MQNISSNVTSKVNKPKQHKYSLHGFFFLFLGFVILDQSTKLWSEKLYMVNSSLTDIRNYSQISDHIFTIGSSQNWLSFDTTYVRNTGAAWGFLGNLPENIRPYFFYVLTSIAMLIILIIFFKTNAKQTMSRLGIAFIFSGAAGNFIDRVWLHYVIDWIHFKWDFLGWNYDYPVFNVADCAVTGGVIILILDAIIDEIRNRKAKKLAKG</sequence>
<dbReference type="UniPathway" id="UPA00665"/>
<dbReference type="PANTHER" id="PTHR33695:SF1">
    <property type="entry name" value="LIPOPROTEIN SIGNAL PEPTIDASE"/>
    <property type="match status" value="1"/>
</dbReference>
<feature type="transmembrane region" description="Helical" evidence="9">
    <location>
        <begin position="103"/>
        <end position="121"/>
    </location>
</feature>
<gene>
    <name evidence="9 11" type="primary">lspA</name>
    <name evidence="11" type="ORF">GCL60_01160</name>
</gene>
<keyword evidence="4 9" id="KW-0812">Transmembrane</keyword>
<comment type="caution">
    <text evidence="11">The sequence shown here is derived from an EMBL/GenBank/DDBJ whole genome shotgun (WGS) entry which is preliminary data.</text>
</comment>
<dbReference type="HAMAP" id="MF_00161">
    <property type="entry name" value="LspA"/>
    <property type="match status" value="1"/>
</dbReference>
<dbReference type="AlphaFoldDB" id="A0A6N6VZ61"/>
<proteinExistence type="inferred from homology"/>
<keyword evidence="7 9" id="KW-1133">Transmembrane helix</keyword>
<comment type="pathway">
    <text evidence="9">Protein modification; lipoprotein biosynthesis (signal peptide cleavage).</text>
</comment>
<dbReference type="OrthoDB" id="5294746at2"/>
<evidence type="ECO:0000256" key="3">
    <source>
        <dbReference type="ARBA" id="ARBA00022670"/>
    </source>
</evidence>
<evidence type="ECO:0000313" key="11">
    <source>
        <dbReference type="EMBL" id="KAB8040556.1"/>
    </source>
</evidence>
<keyword evidence="2 9" id="KW-1003">Cell membrane</keyword>
<comment type="function">
    <text evidence="9">This protein specifically catalyzes the removal of signal peptides from prolipoproteins.</text>
</comment>
<dbReference type="PRINTS" id="PR00781">
    <property type="entry name" value="LIPOSIGPTASE"/>
</dbReference>
<evidence type="ECO:0000256" key="2">
    <source>
        <dbReference type="ARBA" id="ARBA00022475"/>
    </source>
</evidence>
<comment type="catalytic activity">
    <reaction evidence="9">
        <text>Release of signal peptides from bacterial membrane prolipoproteins. Hydrolyzes -Xaa-Yaa-Zaa-|-(S,diacylglyceryl)Cys-, in which Xaa is hydrophobic (preferably Leu), and Yaa (Ala or Ser) and Zaa (Gly or Ala) have small, neutral side chains.</text>
        <dbReference type="EC" id="3.4.23.36"/>
    </reaction>
</comment>
<name>A0A6N6VZ61_9BACT</name>
<dbReference type="PANTHER" id="PTHR33695">
    <property type="entry name" value="LIPOPROTEIN SIGNAL PEPTIDASE"/>
    <property type="match status" value="1"/>
</dbReference>
<evidence type="ECO:0000256" key="8">
    <source>
        <dbReference type="ARBA" id="ARBA00023136"/>
    </source>
</evidence>
<dbReference type="RefSeq" id="WP_153418071.1">
    <property type="nucleotide sequence ID" value="NZ_WFLM01000001.1"/>
</dbReference>
<organism evidence="11 12">
    <name type="scientific">Silvanigrella paludirubra</name>
    <dbReference type="NCBI Taxonomy" id="2499159"/>
    <lineage>
        <taxon>Bacteria</taxon>
        <taxon>Pseudomonadati</taxon>
        <taxon>Bdellovibrionota</taxon>
        <taxon>Oligoflexia</taxon>
        <taxon>Silvanigrellales</taxon>
        <taxon>Silvanigrellaceae</taxon>
        <taxon>Silvanigrella</taxon>
    </lineage>
</organism>
<evidence type="ECO:0000256" key="9">
    <source>
        <dbReference type="HAMAP-Rule" id="MF_00161"/>
    </source>
</evidence>
<dbReference type="Proteomes" id="UP000437748">
    <property type="component" value="Unassembled WGS sequence"/>
</dbReference>
<feature type="transmembrane region" description="Helical" evidence="9">
    <location>
        <begin position="173"/>
        <end position="194"/>
    </location>
</feature>
<comment type="subcellular location">
    <subcellularLocation>
        <location evidence="9">Cell membrane</location>
        <topology evidence="9">Multi-pass membrane protein</topology>
    </subcellularLocation>
</comment>
<accession>A0A6N6VZ61</accession>
<dbReference type="EMBL" id="WFLM01000001">
    <property type="protein sequence ID" value="KAB8040556.1"/>
    <property type="molecule type" value="Genomic_DNA"/>
</dbReference>
<dbReference type="NCBIfam" id="TIGR00077">
    <property type="entry name" value="lspA"/>
    <property type="match status" value="1"/>
</dbReference>
<dbReference type="EC" id="3.4.23.36" evidence="9"/>
<evidence type="ECO:0000313" key="12">
    <source>
        <dbReference type="Proteomes" id="UP000437748"/>
    </source>
</evidence>